<evidence type="ECO:0000259" key="4">
    <source>
        <dbReference type="PROSITE" id="PS50011"/>
    </source>
</evidence>
<comment type="caution">
    <text evidence="5">The sequence shown here is derived from an EMBL/GenBank/DDBJ whole genome shotgun (WGS) entry which is preliminary data.</text>
</comment>
<dbReference type="CDD" id="cd14014">
    <property type="entry name" value="STKc_PknB_like"/>
    <property type="match status" value="1"/>
</dbReference>
<feature type="domain" description="Protein kinase" evidence="4">
    <location>
        <begin position="12"/>
        <end position="279"/>
    </location>
</feature>
<keyword evidence="1" id="KW-0547">Nucleotide-binding</keyword>
<dbReference type="SMART" id="SM00220">
    <property type="entry name" value="S_TKc"/>
    <property type="match status" value="1"/>
</dbReference>
<evidence type="ECO:0000256" key="3">
    <source>
        <dbReference type="SAM" id="Phobius"/>
    </source>
</evidence>
<dbReference type="Proteomes" id="UP000053372">
    <property type="component" value="Unassembled WGS sequence"/>
</dbReference>
<evidence type="ECO:0000256" key="2">
    <source>
        <dbReference type="ARBA" id="ARBA00022840"/>
    </source>
</evidence>
<evidence type="ECO:0000256" key="1">
    <source>
        <dbReference type="ARBA" id="ARBA00022741"/>
    </source>
</evidence>
<dbReference type="InterPro" id="IPR000719">
    <property type="entry name" value="Prot_kinase_dom"/>
</dbReference>
<keyword evidence="3" id="KW-0472">Membrane</keyword>
<dbReference type="GO" id="GO:0004674">
    <property type="term" value="F:protein serine/threonine kinase activity"/>
    <property type="evidence" value="ECO:0007669"/>
    <property type="project" value="UniProtKB-KW"/>
</dbReference>
<keyword evidence="5" id="KW-0418">Kinase</keyword>
<dbReference type="RefSeq" id="WP_027841977.1">
    <property type="nucleotide sequence ID" value="NZ_LMTZ01000155.1"/>
</dbReference>
<evidence type="ECO:0000313" key="6">
    <source>
        <dbReference type="Proteomes" id="UP000053372"/>
    </source>
</evidence>
<dbReference type="SUPFAM" id="SSF56112">
    <property type="entry name" value="Protein kinase-like (PK-like)"/>
    <property type="match status" value="1"/>
</dbReference>
<dbReference type="PANTHER" id="PTHR24363">
    <property type="entry name" value="SERINE/THREONINE PROTEIN KINASE"/>
    <property type="match status" value="1"/>
</dbReference>
<dbReference type="OrthoDB" id="504485at2"/>
<reference evidence="5 6" key="1">
    <citation type="journal article" date="2015" name="Genome Announc.">
        <title>Draft Genome of the Euendolithic (true boring) Cyanobacterium Mastigocoleus testarum strain BC008.</title>
        <authorList>
            <person name="Guida B.S."/>
            <person name="Garcia-Pichel F."/>
        </authorList>
    </citation>
    <scope>NUCLEOTIDE SEQUENCE [LARGE SCALE GENOMIC DNA]</scope>
    <source>
        <strain evidence="5 6">BC008</strain>
    </source>
</reference>
<dbReference type="Gene3D" id="1.10.510.10">
    <property type="entry name" value="Transferase(Phosphotransferase) domain 1"/>
    <property type="match status" value="1"/>
</dbReference>
<gene>
    <name evidence="5" type="ORF">BC008_09915</name>
</gene>
<keyword evidence="5" id="KW-0808">Transferase</keyword>
<keyword evidence="5" id="KW-0723">Serine/threonine-protein kinase</keyword>
<dbReference type="EMBL" id="LMTZ01000155">
    <property type="protein sequence ID" value="KST62475.1"/>
    <property type="molecule type" value="Genomic_DNA"/>
</dbReference>
<dbReference type="InterPro" id="IPR011009">
    <property type="entry name" value="Kinase-like_dom_sf"/>
</dbReference>
<keyword evidence="3" id="KW-0812">Transmembrane</keyword>
<dbReference type="PROSITE" id="PS50011">
    <property type="entry name" value="PROTEIN_KINASE_DOM"/>
    <property type="match status" value="1"/>
</dbReference>
<protein>
    <submittedName>
        <fullName evidence="5">Serine/threonine protein kinase</fullName>
    </submittedName>
</protein>
<dbReference type="AlphaFoldDB" id="A0A0V7ZDC6"/>
<feature type="transmembrane region" description="Helical" evidence="3">
    <location>
        <begin position="328"/>
        <end position="352"/>
    </location>
</feature>
<dbReference type="PANTHER" id="PTHR24363:SF7">
    <property type="entry name" value="SERINE_THREONINE-PROTEIN KINASE-LIKE PROTEIN E"/>
    <property type="match status" value="1"/>
</dbReference>
<keyword evidence="6" id="KW-1185">Reference proteome</keyword>
<keyword evidence="3" id="KW-1133">Transmembrane helix</keyword>
<proteinExistence type="predicted"/>
<dbReference type="GO" id="GO:0005524">
    <property type="term" value="F:ATP binding"/>
    <property type="evidence" value="ECO:0007669"/>
    <property type="project" value="UniProtKB-KW"/>
</dbReference>
<evidence type="ECO:0000313" key="5">
    <source>
        <dbReference type="EMBL" id="KST62475.1"/>
    </source>
</evidence>
<name>A0A0V7ZDC6_9CYAN</name>
<organism evidence="5 6">
    <name type="scientific">Mastigocoleus testarum BC008</name>
    <dbReference type="NCBI Taxonomy" id="371196"/>
    <lineage>
        <taxon>Bacteria</taxon>
        <taxon>Bacillati</taxon>
        <taxon>Cyanobacteriota</taxon>
        <taxon>Cyanophyceae</taxon>
        <taxon>Nostocales</taxon>
        <taxon>Hapalosiphonaceae</taxon>
        <taxon>Mastigocoleus</taxon>
    </lineage>
</organism>
<feature type="transmembrane region" description="Helical" evidence="3">
    <location>
        <begin position="373"/>
        <end position="393"/>
    </location>
</feature>
<keyword evidence="2" id="KW-0067">ATP-binding</keyword>
<dbReference type="Pfam" id="PF00069">
    <property type="entry name" value="Pkinase"/>
    <property type="match status" value="1"/>
</dbReference>
<sequence>MLQAEQVLQNRYRLQRSLSNNGIRQTWLAKDLRLHAQSLRLSPGKKKRQVVLKLLAFGGNVQWEDLKLFEREAQILKQLDHPRVPQYIDYFSIDDRTLWFGLVHEYIRGESLKEKLIQAERFTEDKVRKIAIEVLNILIYLHQLNPPVLHRDIKPSNLIWGEDNRIYLVDFGAVQDKATKEGVTFTVVGTYGYAPMEQFGGKAVPQSDLYALGATLIHLLTGVSPAELPQKNLQIQFFDRVNLSPAFVGWLQKIAQAAPENRFSTATQALNSLESNLTIYSQNLPEKLSFVNNSGCGLRSAETIPDEIKGWNWGAFLMPWLWIFPNKVWYGALCFLPNFGWIMAFVIGAKGNEWAWKSRRWRSIKHFKEHQRGWAITGIMFGAPTSILLWWMMLELVLK</sequence>
<accession>A0A0V7ZDC6</accession>